<sequence>MVGRTRRISLSYGAGRLSGLLSTAPTPRALVVALHGGGLHSGYFHGAADPDLSLLDIGYQLGYSVLALDRPGYGESAGTEHNDSTLEGQAATIWRALDDLPEADGAEVGLVGHSFGSMVALQMAADRPSDRTLIGVDFSGIGTKYADAVFTNMSGPVDRSMHWGRETFYPATTFDKGVRPVAPIPLKEQEEALAWPDRAHAVTKQVECPVRITHAEFEPNWDDELPSLAALFVNSPWVSYDVQMYSGHNISLSWSARAYHLRSFAFFDDCLNGLRQQHTQPKG</sequence>
<dbReference type="PRINTS" id="PR00111">
    <property type="entry name" value="ABHYDROLASE"/>
</dbReference>
<organism evidence="2 3">
    <name type="scientific">Nocardia aobensis</name>
    <dbReference type="NCBI Taxonomy" id="257277"/>
    <lineage>
        <taxon>Bacteria</taxon>
        <taxon>Bacillati</taxon>
        <taxon>Actinomycetota</taxon>
        <taxon>Actinomycetes</taxon>
        <taxon>Mycobacteriales</taxon>
        <taxon>Nocardiaceae</taxon>
        <taxon>Nocardia</taxon>
    </lineage>
</organism>
<evidence type="ECO:0000313" key="3">
    <source>
        <dbReference type="Proteomes" id="UP001601442"/>
    </source>
</evidence>
<dbReference type="EMBL" id="JBIAMT010000005">
    <property type="protein sequence ID" value="MFF0499909.1"/>
    <property type="molecule type" value="Genomic_DNA"/>
</dbReference>
<reference evidence="2 3" key="1">
    <citation type="submission" date="2024-10" db="EMBL/GenBank/DDBJ databases">
        <title>The Natural Products Discovery Center: Release of the First 8490 Sequenced Strains for Exploring Actinobacteria Biosynthetic Diversity.</title>
        <authorList>
            <person name="Kalkreuter E."/>
            <person name="Kautsar S.A."/>
            <person name="Yang D."/>
            <person name="Bader C.D."/>
            <person name="Teijaro C.N."/>
            <person name="Fluegel L."/>
            <person name="Davis C.M."/>
            <person name="Simpson J.R."/>
            <person name="Lauterbach L."/>
            <person name="Steele A.D."/>
            <person name="Gui C."/>
            <person name="Meng S."/>
            <person name="Li G."/>
            <person name="Viehrig K."/>
            <person name="Ye F."/>
            <person name="Su P."/>
            <person name="Kiefer A.F."/>
            <person name="Nichols A."/>
            <person name="Cepeda A.J."/>
            <person name="Yan W."/>
            <person name="Fan B."/>
            <person name="Jiang Y."/>
            <person name="Adhikari A."/>
            <person name="Zheng C.-J."/>
            <person name="Schuster L."/>
            <person name="Cowan T.M."/>
            <person name="Smanski M.J."/>
            <person name="Chevrette M.G."/>
            <person name="De Carvalho L.P.S."/>
            <person name="Shen B."/>
        </authorList>
    </citation>
    <scope>NUCLEOTIDE SEQUENCE [LARGE SCALE GENOMIC DNA]</scope>
    <source>
        <strain evidence="2 3">NPDC004119</strain>
    </source>
</reference>
<accession>A0ABW6P9R7</accession>
<gene>
    <name evidence="2" type="ORF">ACFYU5_26150</name>
</gene>
<dbReference type="Proteomes" id="UP001601442">
    <property type="component" value="Unassembled WGS sequence"/>
</dbReference>
<dbReference type="SUPFAM" id="SSF53474">
    <property type="entry name" value="alpha/beta-Hydrolases"/>
    <property type="match status" value="1"/>
</dbReference>
<evidence type="ECO:0000259" key="1">
    <source>
        <dbReference type="Pfam" id="PF12697"/>
    </source>
</evidence>
<dbReference type="GO" id="GO:0016787">
    <property type="term" value="F:hydrolase activity"/>
    <property type="evidence" value="ECO:0007669"/>
    <property type="project" value="UniProtKB-KW"/>
</dbReference>
<comment type="caution">
    <text evidence="2">The sequence shown here is derived from an EMBL/GenBank/DDBJ whole genome shotgun (WGS) entry which is preliminary data.</text>
</comment>
<dbReference type="InterPro" id="IPR000073">
    <property type="entry name" value="AB_hydrolase_1"/>
</dbReference>
<dbReference type="PANTHER" id="PTHR43798">
    <property type="entry name" value="MONOACYLGLYCEROL LIPASE"/>
    <property type="match status" value="1"/>
</dbReference>
<dbReference type="InterPro" id="IPR029058">
    <property type="entry name" value="AB_hydrolase_fold"/>
</dbReference>
<feature type="domain" description="AB hydrolase-1" evidence="1">
    <location>
        <begin position="31"/>
        <end position="207"/>
    </location>
</feature>
<dbReference type="InterPro" id="IPR050266">
    <property type="entry name" value="AB_hydrolase_sf"/>
</dbReference>
<dbReference type="Gene3D" id="3.40.50.1820">
    <property type="entry name" value="alpha/beta hydrolase"/>
    <property type="match status" value="1"/>
</dbReference>
<proteinExistence type="predicted"/>
<dbReference type="PANTHER" id="PTHR43798:SF33">
    <property type="entry name" value="HYDROLASE, PUTATIVE (AFU_ORTHOLOGUE AFUA_2G14860)-RELATED"/>
    <property type="match status" value="1"/>
</dbReference>
<name>A0ABW6P9R7_9NOCA</name>
<evidence type="ECO:0000313" key="2">
    <source>
        <dbReference type="EMBL" id="MFF0499909.1"/>
    </source>
</evidence>
<keyword evidence="3" id="KW-1185">Reference proteome</keyword>
<dbReference type="RefSeq" id="WP_387398789.1">
    <property type="nucleotide sequence ID" value="NZ_JBIAMT010000005.1"/>
</dbReference>
<dbReference type="Pfam" id="PF12697">
    <property type="entry name" value="Abhydrolase_6"/>
    <property type="match status" value="1"/>
</dbReference>
<protein>
    <submittedName>
        <fullName evidence="2">Alpha/beta hydrolase</fullName>
    </submittedName>
</protein>
<keyword evidence="2" id="KW-0378">Hydrolase</keyword>